<dbReference type="Proteomes" id="UP000320735">
    <property type="component" value="Unassembled WGS sequence"/>
</dbReference>
<evidence type="ECO:0000313" key="1">
    <source>
        <dbReference type="EMBL" id="TWU12217.1"/>
    </source>
</evidence>
<organism evidence="1 2">
    <name type="scientific">Symmachiella macrocystis</name>
    <dbReference type="NCBI Taxonomy" id="2527985"/>
    <lineage>
        <taxon>Bacteria</taxon>
        <taxon>Pseudomonadati</taxon>
        <taxon>Planctomycetota</taxon>
        <taxon>Planctomycetia</taxon>
        <taxon>Planctomycetales</taxon>
        <taxon>Planctomycetaceae</taxon>
        <taxon>Symmachiella</taxon>
    </lineage>
</organism>
<sequence length="79" mass="9194">MSFVSREPNKSCSHYDMYLFKQESLSGLAYAKVNMRDSSWKNDASYLFTPTFYLYAQWSKAKQCLSQNLMALDQISSIE</sequence>
<name>A0A5C6BKP5_9PLAN</name>
<evidence type="ECO:0000313" key="2">
    <source>
        <dbReference type="Proteomes" id="UP000320735"/>
    </source>
</evidence>
<comment type="caution">
    <text evidence="1">The sequence shown here is derived from an EMBL/GenBank/DDBJ whole genome shotgun (WGS) entry which is preliminary data.</text>
</comment>
<proteinExistence type="predicted"/>
<dbReference type="AlphaFoldDB" id="A0A5C6BKP5"/>
<dbReference type="EMBL" id="SJPP01000001">
    <property type="protein sequence ID" value="TWU12217.1"/>
    <property type="molecule type" value="Genomic_DNA"/>
</dbReference>
<reference evidence="1 2" key="1">
    <citation type="submission" date="2019-02" db="EMBL/GenBank/DDBJ databases">
        <title>Deep-cultivation of Planctomycetes and their phenomic and genomic characterization uncovers novel biology.</title>
        <authorList>
            <person name="Wiegand S."/>
            <person name="Jogler M."/>
            <person name="Boedeker C."/>
            <person name="Pinto D."/>
            <person name="Vollmers J."/>
            <person name="Rivas-Marin E."/>
            <person name="Kohn T."/>
            <person name="Peeters S.H."/>
            <person name="Heuer A."/>
            <person name="Rast P."/>
            <person name="Oberbeckmann S."/>
            <person name="Bunk B."/>
            <person name="Jeske O."/>
            <person name="Meyerdierks A."/>
            <person name="Storesund J.E."/>
            <person name="Kallscheuer N."/>
            <person name="Luecker S."/>
            <person name="Lage O.M."/>
            <person name="Pohl T."/>
            <person name="Merkel B.J."/>
            <person name="Hornburger P."/>
            <person name="Mueller R.-W."/>
            <person name="Bruemmer F."/>
            <person name="Labrenz M."/>
            <person name="Spormann A.M."/>
            <person name="Op Den Camp H."/>
            <person name="Overmann J."/>
            <person name="Amann R."/>
            <person name="Jetten M.S.M."/>
            <person name="Mascher T."/>
            <person name="Medema M.H."/>
            <person name="Devos D.P."/>
            <person name="Kaster A.-K."/>
            <person name="Ovreas L."/>
            <person name="Rohde M."/>
            <person name="Galperin M.Y."/>
            <person name="Jogler C."/>
        </authorList>
    </citation>
    <scope>NUCLEOTIDE SEQUENCE [LARGE SCALE GENOMIC DNA]</scope>
    <source>
        <strain evidence="1 2">CA54</strain>
    </source>
</reference>
<keyword evidence="2" id="KW-1185">Reference proteome</keyword>
<gene>
    <name evidence="1" type="ORF">CA54_10360</name>
</gene>
<accession>A0A5C6BKP5</accession>
<protein>
    <submittedName>
        <fullName evidence="1">Uncharacterized protein</fullName>
    </submittedName>
</protein>